<comment type="caution">
    <text evidence="2">The sequence shown here is derived from an EMBL/GenBank/DDBJ whole genome shotgun (WGS) entry which is preliminary data.</text>
</comment>
<sequence length="142" mass="15058">MIFSGCTGSNDTDSKTSESAAAVSSDPVVAEEPEVDYVTFSEDAINMVTTTLEENTGVRDAGIAQRDELISIAIIVDYSVSESYAKELGDSAVRLCMSLGEGTAPGYPDIGKSKNDYLVGIYYSDKSEFVSAAKVSGDPTLW</sequence>
<feature type="region of interest" description="Disordered" evidence="1">
    <location>
        <begin position="1"/>
        <end position="28"/>
    </location>
</feature>
<feature type="compositionally biased region" description="Polar residues" evidence="1">
    <location>
        <begin position="1"/>
        <end position="11"/>
    </location>
</feature>
<name>A0A7J9P537_METMI</name>
<dbReference type="AlphaFoldDB" id="A0A7J9P537"/>
<dbReference type="EMBL" id="JACDUN010000001">
    <property type="protein sequence ID" value="MBA2858312.1"/>
    <property type="molecule type" value="Genomic_DNA"/>
</dbReference>
<feature type="compositionally biased region" description="Low complexity" evidence="1">
    <location>
        <begin position="17"/>
        <end position="28"/>
    </location>
</feature>
<reference evidence="2 3" key="1">
    <citation type="submission" date="2020-07" db="EMBL/GenBank/DDBJ databases">
        <title>Genomic Encyclopedia of Type Strains, Phase IV (KMG-V): Genome sequencing to study the core and pangenomes of soil and plant-associated prokaryotes.</title>
        <authorList>
            <person name="Whitman W."/>
        </authorList>
    </citation>
    <scope>NUCLEOTIDE SEQUENCE [LARGE SCALE GENOMIC DNA]</scope>
    <source>
        <strain evidence="2 3">C12</strain>
    </source>
</reference>
<protein>
    <submittedName>
        <fullName evidence="2">Uncharacterized protein</fullName>
    </submittedName>
</protein>
<organism evidence="2 3">
    <name type="scientific">Methanococcus maripaludis</name>
    <name type="common">Methanococcus deltae</name>
    <dbReference type="NCBI Taxonomy" id="39152"/>
    <lineage>
        <taxon>Archaea</taxon>
        <taxon>Methanobacteriati</taxon>
        <taxon>Methanobacteriota</taxon>
        <taxon>Methanomada group</taxon>
        <taxon>Methanococci</taxon>
        <taxon>Methanococcales</taxon>
        <taxon>Methanococcaceae</taxon>
        <taxon>Methanococcus</taxon>
    </lineage>
</organism>
<dbReference type="RefSeq" id="WP_181493305.1">
    <property type="nucleotide sequence ID" value="NZ_JACDUN010000001.1"/>
</dbReference>
<evidence type="ECO:0000256" key="1">
    <source>
        <dbReference type="SAM" id="MobiDB-lite"/>
    </source>
</evidence>
<gene>
    <name evidence="2" type="ORF">HNP93_001013</name>
</gene>
<evidence type="ECO:0000313" key="2">
    <source>
        <dbReference type="EMBL" id="MBA2858312.1"/>
    </source>
</evidence>
<accession>A0A7J9P537</accession>
<proteinExistence type="predicted"/>
<dbReference type="Proteomes" id="UP000558015">
    <property type="component" value="Unassembled WGS sequence"/>
</dbReference>
<evidence type="ECO:0000313" key="3">
    <source>
        <dbReference type="Proteomes" id="UP000558015"/>
    </source>
</evidence>